<dbReference type="Pfam" id="PF00232">
    <property type="entry name" value="Glyco_hydro_1"/>
    <property type="match status" value="1"/>
</dbReference>
<dbReference type="SUPFAM" id="SSF51445">
    <property type="entry name" value="(Trans)glycosidases"/>
    <property type="match status" value="1"/>
</dbReference>
<protein>
    <recommendedName>
        <fullName evidence="9">Glycoside hydrolase family 1</fullName>
    </recommendedName>
</protein>
<comment type="similarity">
    <text evidence="1 4">Belongs to the glycosyl hydrolase 1 family.</text>
</comment>
<proteinExistence type="inferred from homology"/>
<keyword evidence="6" id="KW-0732">Signal</keyword>
<feature type="chain" id="PRO_5042124442" description="Glycoside hydrolase family 1" evidence="6">
    <location>
        <begin position="17"/>
        <end position="521"/>
    </location>
</feature>
<keyword evidence="2" id="KW-0378">Hydrolase</keyword>
<dbReference type="PANTHER" id="PTHR10353:SF36">
    <property type="entry name" value="LP05116P"/>
    <property type="match status" value="1"/>
</dbReference>
<dbReference type="AlphaFoldDB" id="A0AAD5X461"/>
<dbReference type="EMBL" id="JADGJD010000453">
    <property type="protein sequence ID" value="KAJ3050951.1"/>
    <property type="molecule type" value="Genomic_DNA"/>
</dbReference>
<evidence type="ECO:0000256" key="2">
    <source>
        <dbReference type="ARBA" id="ARBA00022801"/>
    </source>
</evidence>
<evidence type="ECO:0008006" key="9">
    <source>
        <dbReference type="Google" id="ProtNLM"/>
    </source>
</evidence>
<organism evidence="7 8">
    <name type="scientific">Rhizophlyctis rosea</name>
    <dbReference type="NCBI Taxonomy" id="64517"/>
    <lineage>
        <taxon>Eukaryota</taxon>
        <taxon>Fungi</taxon>
        <taxon>Fungi incertae sedis</taxon>
        <taxon>Chytridiomycota</taxon>
        <taxon>Chytridiomycota incertae sedis</taxon>
        <taxon>Chytridiomycetes</taxon>
        <taxon>Rhizophlyctidales</taxon>
        <taxon>Rhizophlyctidaceae</taxon>
        <taxon>Rhizophlyctis</taxon>
    </lineage>
</organism>
<keyword evidence="8" id="KW-1185">Reference proteome</keyword>
<evidence type="ECO:0000256" key="1">
    <source>
        <dbReference type="ARBA" id="ARBA00010838"/>
    </source>
</evidence>
<evidence type="ECO:0000313" key="7">
    <source>
        <dbReference type="EMBL" id="KAJ3050951.1"/>
    </source>
</evidence>
<dbReference type="GO" id="GO:0008422">
    <property type="term" value="F:beta-glucosidase activity"/>
    <property type="evidence" value="ECO:0007669"/>
    <property type="project" value="TreeGrafter"/>
</dbReference>
<reference evidence="7" key="1">
    <citation type="submission" date="2020-05" db="EMBL/GenBank/DDBJ databases">
        <title>Phylogenomic resolution of chytrid fungi.</title>
        <authorList>
            <person name="Stajich J.E."/>
            <person name="Amses K."/>
            <person name="Simmons R."/>
            <person name="Seto K."/>
            <person name="Myers J."/>
            <person name="Bonds A."/>
            <person name="Quandt C.A."/>
            <person name="Barry K."/>
            <person name="Liu P."/>
            <person name="Grigoriev I."/>
            <person name="Longcore J.E."/>
            <person name="James T.Y."/>
        </authorList>
    </citation>
    <scope>NUCLEOTIDE SEQUENCE</scope>
    <source>
        <strain evidence="7">JEL0318</strain>
    </source>
</reference>
<dbReference type="InterPro" id="IPR017853">
    <property type="entry name" value="GH"/>
</dbReference>
<dbReference type="Gene3D" id="3.20.20.80">
    <property type="entry name" value="Glycosidases"/>
    <property type="match status" value="1"/>
</dbReference>
<dbReference type="Proteomes" id="UP001212841">
    <property type="component" value="Unassembled WGS sequence"/>
</dbReference>
<feature type="signal peptide" evidence="6">
    <location>
        <begin position="1"/>
        <end position="16"/>
    </location>
</feature>
<keyword evidence="3" id="KW-0326">Glycosidase</keyword>
<evidence type="ECO:0000256" key="5">
    <source>
        <dbReference type="SAM" id="MobiDB-lite"/>
    </source>
</evidence>
<name>A0AAD5X461_9FUNG</name>
<evidence type="ECO:0000256" key="6">
    <source>
        <dbReference type="SAM" id="SignalP"/>
    </source>
</evidence>
<dbReference type="PANTHER" id="PTHR10353">
    <property type="entry name" value="GLYCOSYL HYDROLASE"/>
    <property type="match status" value="1"/>
</dbReference>
<comment type="caution">
    <text evidence="7">The sequence shown here is derived from an EMBL/GenBank/DDBJ whole genome shotgun (WGS) entry which is preliminary data.</text>
</comment>
<accession>A0AAD5X461</accession>
<dbReference type="PRINTS" id="PR00131">
    <property type="entry name" value="GLHYDRLASE1"/>
</dbReference>
<evidence type="ECO:0000256" key="3">
    <source>
        <dbReference type="ARBA" id="ARBA00023295"/>
    </source>
</evidence>
<evidence type="ECO:0000313" key="8">
    <source>
        <dbReference type="Proteomes" id="UP001212841"/>
    </source>
</evidence>
<sequence>MHVSAALTLLAGTVVAAKTQLGWGFGGSAYQIEGAWNEDGKGVSVYDKWFHDGNGLIPGDRNNPNGDVAADHYHRYKDDLKHLSQLKATAYRFSISWPRILPNCNGTVNEAGVKFYSDYIDEIIKNGAEPYLTMFHWDTPQACQDRYGGWQSDLIVEDFLNYADILFQNYGDRIKYWLPLNEPEANCQFGWGVGMFAPGIKGGDPVHFECFHRSHLLHARIVQLARSKYADKAKNWKFGMPSIISWIEPADPTSKADVDQANFELGKYAGWFFDPTVFGDYGAETKADTWMGKYVPKFSVSDASILKGTVDFIGLNYYSASSASASGKQVNLATQPTSEPWQTVYPAGLRKIINWLYKRYSMDIIVTEIGYPGVNENVTTLDDIVGGVNDGWRHKFWEEHLTNLTAAVEEDKMPVKAFLAWALMDNFEWISYWYRFGCIAVDFNNGTLARTVKNSTVWMSNYFNTHYDNPYGRTPQVDGAPAGDGSVVGKGETGTTKSGAGRKFVVGFGVGVVGVVLALVM</sequence>
<dbReference type="InterPro" id="IPR001360">
    <property type="entry name" value="Glyco_hydro_1"/>
</dbReference>
<feature type="region of interest" description="Disordered" evidence="5">
    <location>
        <begin position="474"/>
        <end position="496"/>
    </location>
</feature>
<dbReference type="GO" id="GO:0005975">
    <property type="term" value="P:carbohydrate metabolic process"/>
    <property type="evidence" value="ECO:0007669"/>
    <property type="project" value="InterPro"/>
</dbReference>
<evidence type="ECO:0000256" key="4">
    <source>
        <dbReference type="RuleBase" id="RU003690"/>
    </source>
</evidence>
<gene>
    <name evidence="7" type="ORF">HK097_008075</name>
</gene>